<keyword evidence="3 5" id="KW-0067">ATP-binding</keyword>
<proteinExistence type="predicted"/>
<dbReference type="GO" id="GO:0005524">
    <property type="term" value="F:ATP binding"/>
    <property type="evidence" value="ECO:0007669"/>
    <property type="project" value="UniProtKB-KW"/>
</dbReference>
<gene>
    <name evidence="5" type="ORF">QRT04_04050</name>
</gene>
<dbReference type="InterPro" id="IPR017871">
    <property type="entry name" value="ABC_transporter-like_CS"/>
</dbReference>
<dbReference type="PROSITE" id="PS50893">
    <property type="entry name" value="ABC_TRANSPORTER_2"/>
    <property type="match status" value="1"/>
</dbReference>
<dbReference type="Proteomes" id="UP001529338">
    <property type="component" value="Unassembled WGS sequence"/>
</dbReference>
<dbReference type="SUPFAM" id="SSF52540">
    <property type="entry name" value="P-loop containing nucleoside triphosphate hydrolases"/>
    <property type="match status" value="1"/>
</dbReference>
<dbReference type="EMBL" id="JAUCGQ010000001">
    <property type="protein sequence ID" value="MDM7854095.1"/>
    <property type="molecule type" value="Genomic_DNA"/>
</dbReference>
<evidence type="ECO:0000256" key="3">
    <source>
        <dbReference type="ARBA" id="ARBA00022840"/>
    </source>
</evidence>
<dbReference type="InterPro" id="IPR027417">
    <property type="entry name" value="P-loop_NTPase"/>
</dbReference>
<dbReference type="RefSeq" id="WP_289453693.1">
    <property type="nucleotide sequence ID" value="NZ_JAUCGQ010000001.1"/>
</dbReference>
<feature type="domain" description="ABC transporter" evidence="4">
    <location>
        <begin position="18"/>
        <end position="252"/>
    </location>
</feature>
<keyword evidence="2" id="KW-0547">Nucleotide-binding</keyword>
<evidence type="ECO:0000313" key="6">
    <source>
        <dbReference type="Proteomes" id="UP001529338"/>
    </source>
</evidence>
<dbReference type="Gene3D" id="3.40.50.300">
    <property type="entry name" value="P-loop containing nucleotide triphosphate hydrolases"/>
    <property type="match status" value="1"/>
</dbReference>
<keyword evidence="6" id="KW-1185">Reference proteome</keyword>
<dbReference type="Pfam" id="PF00005">
    <property type="entry name" value="ABC_tran"/>
    <property type="match status" value="1"/>
</dbReference>
<evidence type="ECO:0000256" key="1">
    <source>
        <dbReference type="ARBA" id="ARBA00022448"/>
    </source>
</evidence>
<dbReference type="InterPro" id="IPR008995">
    <property type="entry name" value="Mo/tungstate-bd_C_term_dom"/>
</dbReference>
<evidence type="ECO:0000256" key="2">
    <source>
        <dbReference type="ARBA" id="ARBA00022741"/>
    </source>
</evidence>
<name>A0ABT7SD34_9CELL</name>
<keyword evidence="1" id="KW-0813">Transport</keyword>
<accession>A0ABT7SD34</accession>
<dbReference type="InterPro" id="IPR050093">
    <property type="entry name" value="ABC_SmlMolc_Importer"/>
</dbReference>
<evidence type="ECO:0000259" key="4">
    <source>
        <dbReference type="PROSITE" id="PS50893"/>
    </source>
</evidence>
<dbReference type="PANTHER" id="PTHR42781:SF4">
    <property type="entry name" value="SPERMIDINE_PUTRESCINE IMPORT ATP-BINDING PROTEIN POTA"/>
    <property type="match status" value="1"/>
</dbReference>
<dbReference type="SMART" id="SM00382">
    <property type="entry name" value="AAA"/>
    <property type="match status" value="1"/>
</dbReference>
<dbReference type="PROSITE" id="PS00211">
    <property type="entry name" value="ABC_TRANSPORTER_1"/>
    <property type="match status" value="1"/>
</dbReference>
<evidence type="ECO:0000313" key="5">
    <source>
        <dbReference type="EMBL" id="MDM7854095.1"/>
    </source>
</evidence>
<dbReference type="InterPro" id="IPR003593">
    <property type="entry name" value="AAA+_ATPase"/>
</dbReference>
<comment type="caution">
    <text evidence="5">The sequence shown here is derived from an EMBL/GenBank/DDBJ whole genome shotgun (WGS) entry which is preliminary data.</text>
</comment>
<protein>
    <submittedName>
        <fullName evidence="5">ABC transporter ATP-binding protein</fullName>
    </submittedName>
</protein>
<dbReference type="SUPFAM" id="SSF50331">
    <property type="entry name" value="MOP-like"/>
    <property type="match status" value="1"/>
</dbReference>
<sequence>MTGLGLEPGAAGAVAGPAPGLEADVRAVRGVFAVEARLAVPRGRVLAVVGPNGAGKSTLLDVVAGRLRPVAGWVRIDGRVVEDHAVHVRPERRRVALLGQEPLAFPHLSARENVAFGPRAAGVPAARARAQADEWLDAVGLAGLGDRRPGALSGGQRQRVALARALAAEPDVLLLDEPFAQLDVRTAAGLRELVRDQVRGTGTTTVLVTHDVLDALTLADEVLVLVEGRGVERGRPLDVLADPSHVFTAALAGVNLVVGRVDASRGAAGGVATVVAGVVRVPCPAGFPDGAQVQATFAPTAVEIATPPGGGPTPARGWAATVVDLEPGPAGVRVRTDGDVLVDVPPVAVGRLDLRVGAAVELAVDAAHVRVRAR</sequence>
<dbReference type="PANTHER" id="PTHR42781">
    <property type="entry name" value="SPERMIDINE/PUTRESCINE IMPORT ATP-BINDING PROTEIN POTA"/>
    <property type="match status" value="1"/>
</dbReference>
<organism evidence="5 6">
    <name type="scientific">Cellulomonas alba</name>
    <dbReference type="NCBI Taxonomy" id="3053467"/>
    <lineage>
        <taxon>Bacteria</taxon>
        <taxon>Bacillati</taxon>
        <taxon>Actinomycetota</taxon>
        <taxon>Actinomycetes</taxon>
        <taxon>Micrococcales</taxon>
        <taxon>Cellulomonadaceae</taxon>
        <taxon>Cellulomonas</taxon>
    </lineage>
</organism>
<dbReference type="InterPro" id="IPR003439">
    <property type="entry name" value="ABC_transporter-like_ATP-bd"/>
</dbReference>
<reference evidence="5 6" key="1">
    <citation type="submission" date="2023-06" db="EMBL/GenBank/DDBJ databases">
        <title>Cellulomonas sp. MW4 Whole genome sequence.</title>
        <authorList>
            <person name="Park S."/>
        </authorList>
    </citation>
    <scope>NUCLEOTIDE SEQUENCE [LARGE SCALE GENOMIC DNA]</scope>
    <source>
        <strain evidence="5 6">MW4</strain>
    </source>
</reference>